<dbReference type="AlphaFoldDB" id="A0A7J6J9L3"/>
<organism evidence="1 2">
    <name type="scientific">Colletotrichum fructicola (strain Nara gc5)</name>
    <name type="common">Anthracnose fungus</name>
    <name type="synonym">Colletotrichum gloeosporioides (strain Nara gc5)</name>
    <dbReference type="NCBI Taxonomy" id="1213859"/>
    <lineage>
        <taxon>Eukaryota</taxon>
        <taxon>Fungi</taxon>
        <taxon>Dikarya</taxon>
        <taxon>Ascomycota</taxon>
        <taxon>Pezizomycotina</taxon>
        <taxon>Sordariomycetes</taxon>
        <taxon>Hypocreomycetidae</taxon>
        <taxon>Glomerellales</taxon>
        <taxon>Glomerellaceae</taxon>
        <taxon>Colletotrichum</taxon>
        <taxon>Colletotrichum gloeosporioides species complex</taxon>
    </lineage>
</organism>
<name>A0A7J6J9L3_COLFN</name>
<reference evidence="1 2" key="1">
    <citation type="submission" date="2012-08" db="EMBL/GenBank/DDBJ databases">
        <authorList>
            <person name="Gan P.H.P."/>
            <person name="Ikeda K."/>
            <person name="Irieda H."/>
            <person name="Narusaka M."/>
            <person name="O'Connell R.J."/>
            <person name="Narusaka Y."/>
            <person name="Takano Y."/>
            <person name="Kubo Y."/>
            <person name="Shirasu K."/>
        </authorList>
    </citation>
    <scope>NUCLEOTIDE SEQUENCE [LARGE SCALE GENOMIC DNA]</scope>
    <source>
        <strain evidence="1 2">Nara gc5</strain>
    </source>
</reference>
<dbReference type="GeneID" id="90979799"/>
<dbReference type="InParanoid" id="A0A7J6J9L3"/>
<reference evidence="1 2" key="2">
    <citation type="submission" date="2020-04" db="EMBL/GenBank/DDBJ databases">
        <title>Genome sequencing and assembly of multiple isolates from the Colletotrichum gloeosporioides species complex.</title>
        <authorList>
            <person name="Gan P."/>
            <person name="Shirasu K."/>
        </authorList>
    </citation>
    <scope>NUCLEOTIDE SEQUENCE [LARGE SCALE GENOMIC DNA]</scope>
    <source>
        <strain evidence="1 2">Nara gc5</strain>
    </source>
</reference>
<evidence type="ECO:0000313" key="2">
    <source>
        <dbReference type="Proteomes" id="UP000011096"/>
    </source>
</evidence>
<gene>
    <name evidence="1" type="ORF">CGGC5_v005586</name>
</gene>
<sequence length="121" mass="12828">MSRPQHPSVQSLSLPLCVVHSLLSSPVLSLARRSLFSSPCPETVPFGVNLAVAVSPLKSDWVDAVDGPGTLEAHTHHAHSHITMDTTCAVQQQLSSHHSLLSRHLKGGSAIATMAPTIMPN</sequence>
<protein>
    <submittedName>
        <fullName evidence="1">Uncharacterized protein</fullName>
    </submittedName>
</protein>
<evidence type="ECO:0000313" key="1">
    <source>
        <dbReference type="EMBL" id="KAF4486423.1"/>
    </source>
</evidence>
<dbReference type="Proteomes" id="UP000011096">
    <property type="component" value="Unassembled WGS sequence"/>
</dbReference>
<keyword evidence="2" id="KW-1185">Reference proteome</keyword>
<comment type="caution">
    <text evidence="1">The sequence shown here is derived from an EMBL/GenBank/DDBJ whole genome shotgun (WGS) entry which is preliminary data.</text>
</comment>
<proteinExistence type="predicted"/>
<dbReference type="RefSeq" id="XP_066009034.1">
    <property type="nucleotide sequence ID" value="XM_066151477.1"/>
</dbReference>
<accession>A0A7J6J9L3</accession>
<dbReference type="OrthoDB" id="10475341at2759"/>
<dbReference type="EMBL" id="ANPB02000003">
    <property type="protein sequence ID" value="KAF4486423.1"/>
    <property type="molecule type" value="Genomic_DNA"/>
</dbReference>